<reference evidence="2" key="1">
    <citation type="submission" date="2021-01" db="EMBL/GenBank/DDBJ databases">
        <title>Caligus Genome Assembly.</title>
        <authorList>
            <person name="Gallardo-Escarate C."/>
        </authorList>
    </citation>
    <scope>NUCLEOTIDE SEQUENCE [LARGE SCALE GENOMIC DNA]</scope>
</reference>
<evidence type="ECO:0000313" key="2">
    <source>
        <dbReference type="Proteomes" id="UP000595437"/>
    </source>
</evidence>
<organism evidence="1 2">
    <name type="scientific">Caligus rogercresseyi</name>
    <name type="common">Sea louse</name>
    <dbReference type="NCBI Taxonomy" id="217165"/>
    <lineage>
        <taxon>Eukaryota</taxon>
        <taxon>Metazoa</taxon>
        <taxon>Ecdysozoa</taxon>
        <taxon>Arthropoda</taxon>
        <taxon>Crustacea</taxon>
        <taxon>Multicrustacea</taxon>
        <taxon>Hexanauplia</taxon>
        <taxon>Copepoda</taxon>
        <taxon>Siphonostomatoida</taxon>
        <taxon>Caligidae</taxon>
        <taxon>Caligus</taxon>
    </lineage>
</organism>
<proteinExistence type="predicted"/>
<name>A0A7T8K0X4_CALRO</name>
<keyword evidence="2" id="KW-1185">Reference proteome</keyword>
<dbReference type="Proteomes" id="UP000595437">
    <property type="component" value="Chromosome 10"/>
</dbReference>
<protein>
    <submittedName>
        <fullName evidence="1">Uncharacterized protein</fullName>
    </submittedName>
</protein>
<dbReference type="EMBL" id="CP045899">
    <property type="protein sequence ID" value="QQP40885.1"/>
    <property type="molecule type" value="Genomic_DNA"/>
</dbReference>
<gene>
    <name evidence="1" type="ORF">FKW44_015084</name>
</gene>
<dbReference type="AlphaFoldDB" id="A0A7T8K0X4"/>
<accession>A0A7T8K0X4</accession>
<evidence type="ECO:0000313" key="1">
    <source>
        <dbReference type="EMBL" id="QQP40885.1"/>
    </source>
</evidence>
<sequence length="105" mass="12158">MIIEVWSNARIPFQRKGNIMRKIEKLHKMFLNVKRNKGRAGSQAAREDAFRKKIKNLFDVATSNALDALDNEEDKAFLLAQRERGRRGKMGSVDILLARKEKTCR</sequence>
<dbReference type="OrthoDB" id="6376573at2759"/>